<feature type="domain" description="Pyrroline-5-carboxylate reductase catalytic N-terminal" evidence="9">
    <location>
        <begin position="6"/>
        <end position="99"/>
    </location>
</feature>
<dbReference type="GO" id="GO:0004735">
    <property type="term" value="F:pyrroline-5-carboxylate reductase activity"/>
    <property type="evidence" value="ECO:0007669"/>
    <property type="project" value="UniProtKB-UniRule"/>
</dbReference>
<gene>
    <name evidence="6 11" type="primary">proC</name>
    <name evidence="11" type="ORF">SAMEA4364220_00423</name>
</gene>
<evidence type="ECO:0000256" key="2">
    <source>
        <dbReference type="ARBA" id="ARBA00022650"/>
    </source>
</evidence>
<dbReference type="Pfam" id="PF03807">
    <property type="entry name" value="F420_oxidored"/>
    <property type="match status" value="1"/>
</dbReference>
<dbReference type="GeneID" id="78506456"/>
<proteinExistence type="inferred from homology"/>
<comment type="catalytic activity">
    <reaction evidence="6">
        <text>L-proline + NADP(+) = (S)-1-pyrroline-5-carboxylate + NADPH + 2 H(+)</text>
        <dbReference type="Rhea" id="RHEA:14109"/>
        <dbReference type="ChEBI" id="CHEBI:15378"/>
        <dbReference type="ChEBI" id="CHEBI:17388"/>
        <dbReference type="ChEBI" id="CHEBI:57783"/>
        <dbReference type="ChEBI" id="CHEBI:58349"/>
        <dbReference type="ChEBI" id="CHEBI:60039"/>
        <dbReference type="EC" id="1.5.1.2"/>
    </reaction>
</comment>
<feature type="binding site" evidence="8">
    <location>
        <begin position="72"/>
        <end position="75"/>
    </location>
    <ligand>
        <name>NADP(+)</name>
        <dbReference type="ChEBI" id="CHEBI:58349"/>
    </ligand>
</feature>
<organism evidence="11 12">
    <name type="scientific">Megamonas hypermegale</name>
    <dbReference type="NCBI Taxonomy" id="158847"/>
    <lineage>
        <taxon>Bacteria</taxon>
        <taxon>Bacillati</taxon>
        <taxon>Bacillota</taxon>
        <taxon>Negativicutes</taxon>
        <taxon>Selenomonadales</taxon>
        <taxon>Selenomonadaceae</taxon>
        <taxon>Megamonas</taxon>
    </lineage>
</organism>
<dbReference type="HAMAP" id="MF_01925">
    <property type="entry name" value="P5C_reductase"/>
    <property type="match status" value="1"/>
</dbReference>
<comment type="pathway">
    <text evidence="6">Amino-acid biosynthesis; L-proline biosynthesis; L-proline from L-glutamate 5-semialdehyde: step 1/1.</text>
</comment>
<dbReference type="EC" id="1.5.1.2" evidence="6 7"/>
<dbReference type="SUPFAM" id="SSF48179">
    <property type="entry name" value="6-phosphogluconate dehydrogenase C-terminal domain-like"/>
    <property type="match status" value="1"/>
</dbReference>
<accession>A0A239TD55</accession>
<dbReference type="InterPro" id="IPR029036">
    <property type="entry name" value="P5CR_dimer"/>
</dbReference>
<keyword evidence="3 6" id="KW-0521">NADP</keyword>
<dbReference type="Proteomes" id="UP000215383">
    <property type="component" value="Chromosome 1"/>
</dbReference>
<protein>
    <recommendedName>
        <fullName evidence="6 7">Pyrroline-5-carboxylate reductase</fullName>
        <shortName evidence="6">P5C reductase</shortName>
        <shortName evidence="6">P5CR</shortName>
        <ecNumber evidence="6 7">1.5.1.2</ecNumber>
    </recommendedName>
    <alternativeName>
        <fullName evidence="6">PCA reductase</fullName>
    </alternativeName>
</protein>
<evidence type="ECO:0000256" key="1">
    <source>
        <dbReference type="ARBA" id="ARBA00005525"/>
    </source>
</evidence>
<keyword evidence="6" id="KW-0963">Cytoplasm</keyword>
<dbReference type="InterPro" id="IPR008927">
    <property type="entry name" value="6-PGluconate_DH-like_C_sf"/>
</dbReference>
<dbReference type="InterPro" id="IPR036291">
    <property type="entry name" value="NAD(P)-bd_dom_sf"/>
</dbReference>
<sequence length="263" mass="27966">MFNDLKLGIIGFGNMGSAIATGLIRQGALSGNQIYACAKNWDKLCKNTQSKGINPCKTAKEVVDNVDMVIIAVKPYMIEEVITPIKQELQQKTVISIAANFPFAKYEEILLPGTHHLSTIPNTPVSIGEGIFICENTNSLSEAELKLFTELFSTISVVQFVDTKQLSIGGTVAGCGPAFASMFIEALADAGVMHGLSRQIAYRLASQMVVGTGKLQLETGAHPGAMKDVVCSPAGTTIVGVATLERKGFRSAVIDAIDAIESK</sequence>
<evidence type="ECO:0000256" key="4">
    <source>
        <dbReference type="ARBA" id="ARBA00023002"/>
    </source>
</evidence>
<comment type="function">
    <text evidence="5 6">Catalyzes the reduction of 1-pyrroline-5-carboxylate (PCA) to L-proline.</text>
</comment>
<dbReference type="Gene3D" id="1.10.3730.10">
    <property type="entry name" value="ProC C-terminal domain-like"/>
    <property type="match status" value="1"/>
</dbReference>
<keyword evidence="12" id="KW-1185">Reference proteome</keyword>
<evidence type="ECO:0000256" key="3">
    <source>
        <dbReference type="ARBA" id="ARBA00022857"/>
    </source>
</evidence>
<dbReference type="eggNOG" id="COG0345">
    <property type="taxonomic scope" value="Bacteria"/>
</dbReference>
<comment type="similarity">
    <text evidence="1 6">Belongs to the pyrroline-5-carboxylate reductase family.</text>
</comment>
<dbReference type="GO" id="GO:0055129">
    <property type="term" value="P:L-proline biosynthetic process"/>
    <property type="evidence" value="ECO:0007669"/>
    <property type="project" value="UniProtKB-UniRule"/>
</dbReference>
<dbReference type="FunFam" id="1.10.3730.10:FF:000001">
    <property type="entry name" value="Pyrroline-5-carboxylate reductase"/>
    <property type="match status" value="1"/>
</dbReference>
<dbReference type="PANTHER" id="PTHR11645:SF0">
    <property type="entry name" value="PYRROLINE-5-CARBOXYLATE REDUCTASE 3"/>
    <property type="match status" value="1"/>
</dbReference>
<dbReference type="PIRSF" id="PIRSF000193">
    <property type="entry name" value="Pyrrol-5-carb_rd"/>
    <property type="match status" value="1"/>
</dbReference>
<reference evidence="11 12" key="1">
    <citation type="submission" date="2017-06" db="EMBL/GenBank/DDBJ databases">
        <authorList>
            <consortium name="Pathogen Informatics"/>
        </authorList>
    </citation>
    <scope>NUCLEOTIDE SEQUENCE [LARGE SCALE GENOMIC DNA]</scope>
    <source>
        <strain evidence="11 12">NCTC10570</strain>
    </source>
</reference>
<comment type="subcellular location">
    <subcellularLocation>
        <location evidence="6">Cytoplasm</location>
    </subcellularLocation>
</comment>
<evidence type="ECO:0000259" key="9">
    <source>
        <dbReference type="Pfam" id="PF03807"/>
    </source>
</evidence>
<name>A0A239TD55_9FIRM</name>
<evidence type="ECO:0000313" key="11">
    <source>
        <dbReference type="EMBL" id="SNU95516.1"/>
    </source>
</evidence>
<dbReference type="AlphaFoldDB" id="A0A239TD55"/>
<dbReference type="Gene3D" id="3.40.50.720">
    <property type="entry name" value="NAD(P)-binding Rossmann-like Domain"/>
    <property type="match status" value="1"/>
</dbReference>
<dbReference type="NCBIfam" id="TIGR00112">
    <property type="entry name" value="proC"/>
    <property type="match status" value="1"/>
</dbReference>
<evidence type="ECO:0000256" key="8">
    <source>
        <dbReference type="PIRSR" id="PIRSR000193-1"/>
    </source>
</evidence>
<evidence type="ECO:0000256" key="6">
    <source>
        <dbReference type="HAMAP-Rule" id="MF_01925"/>
    </source>
</evidence>
<keyword evidence="6" id="KW-0028">Amino-acid biosynthesis</keyword>
<dbReference type="GO" id="GO:0005737">
    <property type="term" value="C:cytoplasm"/>
    <property type="evidence" value="ECO:0007669"/>
    <property type="project" value="UniProtKB-SubCell"/>
</dbReference>
<feature type="domain" description="Pyrroline-5-carboxylate reductase dimerisation" evidence="10">
    <location>
        <begin position="164"/>
        <end position="261"/>
    </location>
</feature>
<keyword evidence="2 6" id="KW-0641">Proline biosynthesis</keyword>
<feature type="binding site" evidence="8">
    <location>
        <begin position="10"/>
        <end position="15"/>
    </location>
    <ligand>
        <name>NADP(+)</name>
        <dbReference type="ChEBI" id="CHEBI:58349"/>
    </ligand>
</feature>
<dbReference type="RefSeq" id="WP_027889248.1">
    <property type="nucleotide sequence ID" value="NZ_LT906446.1"/>
</dbReference>
<evidence type="ECO:0000256" key="7">
    <source>
        <dbReference type="NCBIfam" id="TIGR00112"/>
    </source>
</evidence>
<dbReference type="Pfam" id="PF14748">
    <property type="entry name" value="P5CR_dimer"/>
    <property type="match status" value="1"/>
</dbReference>
<evidence type="ECO:0000259" key="10">
    <source>
        <dbReference type="Pfam" id="PF14748"/>
    </source>
</evidence>
<dbReference type="PANTHER" id="PTHR11645">
    <property type="entry name" value="PYRROLINE-5-CARBOXYLATE REDUCTASE"/>
    <property type="match status" value="1"/>
</dbReference>
<keyword evidence="4 6" id="KW-0560">Oxidoreductase</keyword>
<evidence type="ECO:0000256" key="5">
    <source>
        <dbReference type="ARBA" id="ARBA00058118"/>
    </source>
</evidence>
<dbReference type="UniPathway" id="UPA00098">
    <property type="reaction ID" value="UER00361"/>
</dbReference>
<dbReference type="InterPro" id="IPR000304">
    <property type="entry name" value="Pyrroline-COOH_reductase"/>
</dbReference>
<dbReference type="SUPFAM" id="SSF51735">
    <property type="entry name" value="NAD(P)-binding Rossmann-fold domains"/>
    <property type="match status" value="1"/>
</dbReference>
<evidence type="ECO:0000313" key="12">
    <source>
        <dbReference type="Proteomes" id="UP000215383"/>
    </source>
</evidence>
<dbReference type="InterPro" id="IPR028939">
    <property type="entry name" value="P5C_Rdtase_cat_N"/>
</dbReference>
<comment type="catalytic activity">
    <reaction evidence="6">
        <text>L-proline + NAD(+) = (S)-1-pyrroline-5-carboxylate + NADH + 2 H(+)</text>
        <dbReference type="Rhea" id="RHEA:14105"/>
        <dbReference type="ChEBI" id="CHEBI:15378"/>
        <dbReference type="ChEBI" id="CHEBI:17388"/>
        <dbReference type="ChEBI" id="CHEBI:57540"/>
        <dbReference type="ChEBI" id="CHEBI:57945"/>
        <dbReference type="ChEBI" id="CHEBI:60039"/>
        <dbReference type="EC" id="1.5.1.2"/>
    </reaction>
</comment>
<dbReference type="EMBL" id="LT906446">
    <property type="protein sequence ID" value="SNU95516.1"/>
    <property type="molecule type" value="Genomic_DNA"/>
</dbReference>